<comment type="caution">
    <text evidence="1">The sequence shown here is derived from an EMBL/GenBank/DDBJ whole genome shotgun (WGS) entry which is preliminary data.</text>
</comment>
<accession>A0ACA9JUS8</accession>
<organism evidence="1 2">
    <name type="scientific">Scutellospora calospora</name>
    <dbReference type="NCBI Taxonomy" id="85575"/>
    <lineage>
        <taxon>Eukaryota</taxon>
        <taxon>Fungi</taxon>
        <taxon>Fungi incertae sedis</taxon>
        <taxon>Mucoromycota</taxon>
        <taxon>Glomeromycotina</taxon>
        <taxon>Glomeromycetes</taxon>
        <taxon>Diversisporales</taxon>
        <taxon>Gigasporaceae</taxon>
        <taxon>Scutellospora</taxon>
    </lineage>
</organism>
<evidence type="ECO:0000313" key="1">
    <source>
        <dbReference type="EMBL" id="CAG8437464.1"/>
    </source>
</evidence>
<dbReference type="Proteomes" id="UP000789860">
    <property type="component" value="Unassembled WGS sequence"/>
</dbReference>
<dbReference type="EMBL" id="CAJVPM010000178">
    <property type="protein sequence ID" value="CAG8437464.1"/>
    <property type="molecule type" value="Genomic_DNA"/>
</dbReference>
<gene>
    <name evidence="1" type="ORF">SCALOS_LOCUS368</name>
</gene>
<evidence type="ECO:0000313" key="2">
    <source>
        <dbReference type="Proteomes" id="UP000789860"/>
    </source>
</evidence>
<sequence>MTSLDDLDPFLTLPDNSTIRIPTPTLEGACTLIDDTLINISSSPIPNITNSLAFFVFYLQCQKLLTEKRNTNLRSFMHNLSLIASISWRKAHRDYTEGYDRLYLNSQPFSAYIVAGADEFMTLNDIIDE</sequence>
<name>A0ACA9JUS8_9GLOM</name>
<reference evidence="1" key="1">
    <citation type="submission" date="2021-06" db="EMBL/GenBank/DDBJ databases">
        <authorList>
            <person name="Kallberg Y."/>
            <person name="Tangrot J."/>
            <person name="Rosling A."/>
        </authorList>
    </citation>
    <scope>NUCLEOTIDE SEQUENCE</scope>
    <source>
        <strain evidence="1">AU212A</strain>
    </source>
</reference>
<protein>
    <submittedName>
        <fullName evidence="1">10637_t:CDS:1</fullName>
    </submittedName>
</protein>
<proteinExistence type="predicted"/>
<keyword evidence="2" id="KW-1185">Reference proteome</keyword>